<dbReference type="EMBL" id="JANPWB010000012">
    <property type="protein sequence ID" value="KAJ1114684.1"/>
    <property type="molecule type" value="Genomic_DNA"/>
</dbReference>
<evidence type="ECO:0000313" key="2">
    <source>
        <dbReference type="EMBL" id="KAJ1114684.1"/>
    </source>
</evidence>
<accession>A0AAV7NHR5</accession>
<keyword evidence="3" id="KW-1185">Reference proteome</keyword>
<dbReference type="AlphaFoldDB" id="A0AAV7NHR5"/>
<evidence type="ECO:0000313" key="3">
    <source>
        <dbReference type="Proteomes" id="UP001066276"/>
    </source>
</evidence>
<feature type="compositionally biased region" description="Polar residues" evidence="1">
    <location>
        <begin position="128"/>
        <end position="143"/>
    </location>
</feature>
<comment type="caution">
    <text evidence="2">The sequence shown here is derived from an EMBL/GenBank/DDBJ whole genome shotgun (WGS) entry which is preliminary data.</text>
</comment>
<feature type="compositionally biased region" description="Basic and acidic residues" evidence="1">
    <location>
        <begin position="106"/>
        <end position="119"/>
    </location>
</feature>
<sequence length="149" mass="16090">MSHVPPAGFCSLKRPRRPPTLRSAIATPAGGRIQVLMCGFACRSHSVLFFVAAPPLDLQVQLPGPCPHSKGARGRPPDQPQYRLNPCAAHAHTSLLSAAERLHLLTERIRQPARGERAQDTTAPARGSSRTSRISSHTPSISRLSPKAR</sequence>
<dbReference type="Proteomes" id="UP001066276">
    <property type="component" value="Chromosome 8"/>
</dbReference>
<name>A0AAV7NHR5_PLEWA</name>
<proteinExistence type="predicted"/>
<organism evidence="2 3">
    <name type="scientific">Pleurodeles waltl</name>
    <name type="common">Iberian ribbed newt</name>
    <dbReference type="NCBI Taxonomy" id="8319"/>
    <lineage>
        <taxon>Eukaryota</taxon>
        <taxon>Metazoa</taxon>
        <taxon>Chordata</taxon>
        <taxon>Craniata</taxon>
        <taxon>Vertebrata</taxon>
        <taxon>Euteleostomi</taxon>
        <taxon>Amphibia</taxon>
        <taxon>Batrachia</taxon>
        <taxon>Caudata</taxon>
        <taxon>Salamandroidea</taxon>
        <taxon>Salamandridae</taxon>
        <taxon>Pleurodelinae</taxon>
        <taxon>Pleurodeles</taxon>
    </lineage>
</organism>
<feature type="region of interest" description="Disordered" evidence="1">
    <location>
        <begin position="106"/>
        <end position="149"/>
    </location>
</feature>
<reference evidence="2" key="1">
    <citation type="journal article" date="2022" name="bioRxiv">
        <title>Sequencing and chromosome-scale assembly of the giantPleurodeles waltlgenome.</title>
        <authorList>
            <person name="Brown T."/>
            <person name="Elewa A."/>
            <person name="Iarovenko S."/>
            <person name="Subramanian E."/>
            <person name="Araus A.J."/>
            <person name="Petzold A."/>
            <person name="Susuki M."/>
            <person name="Suzuki K.-i.T."/>
            <person name="Hayashi T."/>
            <person name="Toyoda A."/>
            <person name="Oliveira C."/>
            <person name="Osipova E."/>
            <person name="Leigh N.D."/>
            <person name="Simon A."/>
            <person name="Yun M.H."/>
        </authorList>
    </citation>
    <scope>NUCLEOTIDE SEQUENCE</scope>
    <source>
        <strain evidence="2">20211129_DDA</strain>
        <tissue evidence="2">Liver</tissue>
    </source>
</reference>
<protein>
    <submittedName>
        <fullName evidence="2">Uncharacterized protein</fullName>
    </submittedName>
</protein>
<gene>
    <name evidence="2" type="ORF">NDU88_002915</name>
</gene>
<evidence type="ECO:0000256" key="1">
    <source>
        <dbReference type="SAM" id="MobiDB-lite"/>
    </source>
</evidence>